<sequence>MYAILTSKPGQYHARIEAGATPIEAYEYLFYGRTRAIFQVVRLDRESRVNITEETPPYISNSVPTKFLEKFDTLEEARASLQQLIGFGKLDARLRPCEAPATVNS</sequence>
<comment type="caution">
    <text evidence="1">The sequence shown here is derived from an EMBL/GenBank/DDBJ whole genome shotgun (WGS) entry which is preliminary data.</text>
</comment>
<evidence type="ECO:0000313" key="2">
    <source>
        <dbReference type="Proteomes" id="UP001232156"/>
    </source>
</evidence>
<protein>
    <submittedName>
        <fullName evidence="1">Ferredoxin</fullName>
    </submittedName>
</protein>
<accession>A0ABU1D649</accession>
<dbReference type="Proteomes" id="UP001232156">
    <property type="component" value="Unassembled WGS sequence"/>
</dbReference>
<gene>
    <name evidence="1" type="ORF">Q8947_07565</name>
</gene>
<dbReference type="EMBL" id="JAUZQE010000013">
    <property type="protein sequence ID" value="MDR4125841.1"/>
    <property type="molecule type" value="Genomic_DNA"/>
</dbReference>
<organism evidence="1 2">
    <name type="scientific">Yanghanlia caeni</name>
    <dbReference type="NCBI Taxonomy" id="3064283"/>
    <lineage>
        <taxon>Bacteria</taxon>
        <taxon>Pseudomonadati</taxon>
        <taxon>Pseudomonadota</taxon>
        <taxon>Betaproteobacteria</taxon>
        <taxon>Burkholderiales</taxon>
        <taxon>Alcaligenaceae</taxon>
        <taxon>Yanghanlia</taxon>
    </lineage>
</organism>
<name>A0ABU1D649_9BURK</name>
<proteinExistence type="predicted"/>
<reference evidence="1 2" key="1">
    <citation type="submission" date="2023-08" db="EMBL/GenBank/DDBJ databases">
        <title>Alcaligenaceae gen. nov., a novel taxon isolated from the sludge of Yixing Pesticide Factory.</title>
        <authorList>
            <person name="Ruan L."/>
        </authorList>
    </citation>
    <scope>NUCLEOTIDE SEQUENCE [LARGE SCALE GENOMIC DNA]</scope>
    <source>
        <strain evidence="1 2">LG-2</strain>
    </source>
</reference>
<evidence type="ECO:0000313" key="1">
    <source>
        <dbReference type="EMBL" id="MDR4125841.1"/>
    </source>
</evidence>
<dbReference type="RefSeq" id="WP_165278055.1">
    <property type="nucleotide sequence ID" value="NZ_JAUZQE010000013.1"/>
</dbReference>
<keyword evidence="2" id="KW-1185">Reference proteome</keyword>